<dbReference type="NCBIfam" id="NF000996">
    <property type="entry name" value="PRK00105.1"/>
    <property type="match status" value="1"/>
</dbReference>
<evidence type="ECO:0000256" key="5">
    <source>
        <dbReference type="ARBA" id="ARBA00015486"/>
    </source>
</evidence>
<feature type="active site" description="Proton acceptor" evidence="11">
    <location>
        <position position="317"/>
    </location>
</feature>
<evidence type="ECO:0000256" key="4">
    <source>
        <dbReference type="ARBA" id="ARBA00011991"/>
    </source>
</evidence>
<keyword evidence="13" id="KW-1185">Reference proteome</keyword>
<comment type="caution">
    <text evidence="12">The sequence shown here is derived from an EMBL/GenBank/DDBJ whole genome shotgun (WGS) entry which is preliminary data.</text>
</comment>
<dbReference type="RefSeq" id="WP_177719353.1">
    <property type="nucleotide sequence ID" value="NZ_JACRSQ010000003.1"/>
</dbReference>
<dbReference type="InterPro" id="IPR023195">
    <property type="entry name" value="Nict_dMeBzImd_PRibTrfase_N"/>
</dbReference>
<protein>
    <recommendedName>
        <fullName evidence="5 11">Nicotinate-nucleotide--dimethylbenzimidazole phosphoribosyltransferase</fullName>
        <shortName evidence="11">NN:DBI PRT</shortName>
        <ecNumber evidence="4 11">2.4.2.21</ecNumber>
    </recommendedName>
    <alternativeName>
        <fullName evidence="9 11">N(1)-alpha-phosphoribosyltransferase</fullName>
    </alternativeName>
</protein>
<dbReference type="Gene3D" id="3.40.50.10210">
    <property type="match status" value="1"/>
</dbReference>
<dbReference type="GO" id="GO:0009236">
    <property type="term" value="P:cobalamin biosynthetic process"/>
    <property type="evidence" value="ECO:0007669"/>
    <property type="project" value="UniProtKB-UniRule"/>
</dbReference>
<dbReference type="InterPro" id="IPR036087">
    <property type="entry name" value="Nict_dMeBzImd_PRibTrfase_sf"/>
</dbReference>
<name>A0A926I0K0_9FIRM</name>
<dbReference type="CDD" id="cd02439">
    <property type="entry name" value="DMB-PRT_CobT"/>
    <property type="match status" value="1"/>
</dbReference>
<dbReference type="GO" id="GO:0008939">
    <property type="term" value="F:nicotinate-nucleotide-dimethylbenzimidazole phosphoribosyltransferase activity"/>
    <property type="evidence" value="ECO:0007669"/>
    <property type="project" value="UniProtKB-UniRule"/>
</dbReference>
<evidence type="ECO:0000256" key="10">
    <source>
        <dbReference type="ARBA" id="ARBA00047340"/>
    </source>
</evidence>
<evidence type="ECO:0000256" key="2">
    <source>
        <dbReference type="ARBA" id="ARBA00005049"/>
    </source>
</evidence>
<proteinExistence type="inferred from homology"/>
<keyword evidence="6 11" id="KW-0169">Cobalamin biosynthesis</keyword>
<dbReference type="AlphaFoldDB" id="A0A926I0K0"/>
<dbReference type="Proteomes" id="UP000657006">
    <property type="component" value="Unassembled WGS sequence"/>
</dbReference>
<accession>A0A926I0K0</accession>
<dbReference type="NCBIfam" id="TIGR03160">
    <property type="entry name" value="cobT_DBIPRT"/>
    <property type="match status" value="1"/>
</dbReference>
<comment type="similarity">
    <text evidence="3 11">Belongs to the CobT family.</text>
</comment>
<dbReference type="Pfam" id="PF02277">
    <property type="entry name" value="DBI_PRT"/>
    <property type="match status" value="1"/>
</dbReference>
<comment type="pathway">
    <text evidence="2 11">Nucleoside biosynthesis; alpha-ribazole biosynthesis; alpha-ribazole from 5,6-dimethylbenzimidazole: step 1/2.</text>
</comment>
<reference evidence="12" key="1">
    <citation type="submission" date="2020-08" db="EMBL/GenBank/DDBJ databases">
        <title>Genome public.</title>
        <authorList>
            <person name="Liu C."/>
            <person name="Sun Q."/>
        </authorList>
    </citation>
    <scope>NUCLEOTIDE SEQUENCE</scope>
    <source>
        <strain evidence="12">NSJ-32</strain>
    </source>
</reference>
<evidence type="ECO:0000256" key="8">
    <source>
        <dbReference type="ARBA" id="ARBA00022679"/>
    </source>
</evidence>
<dbReference type="EC" id="2.4.2.21" evidence="4 11"/>
<dbReference type="PANTHER" id="PTHR43463">
    <property type="entry name" value="NICOTINATE-NUCLEOTIDE--DIMETHYLBENZIMIDAZOLE PHOSPHORIBOSYLTRANSFERASE"/>
    <property type="match status" value="1"/>
</dbReference>
<gene>
    <name evidence="11 12" type="primary">cobT</name>
    <name evidence="12" type="ORF">H8730_03120</name>
</gene>
<comment type="function">
    <text evidence="1 11">Catalyzes the synthesis of alpha-ribazole-5'-phosphate from nicotinate mononucleotide (NAMN) and 5,6-dimethylbenzimidazole (DMB).</text>
</comment>
<evidence type="ECO:0000256" key="11">
    <source>
        <dbReference type="HAMAP-Rule" id="MF_00230"/>
    </source>
</evidence>
<dbReference type="SUPFAM" id="SSF52733">
    <property type="entry name" value="Nicotinate mononucleotide:5,6-dimethylbenzimidazole phosphoribosyltransferase (CobT)"/>
    <property type="match status" value="1"/>
</dbReference>
<comment type="catalytic activity">
    <reaction evidence="10 11">
        <text>5,6-dimethylbenzimidazole + nicotinate beta-D-ribonucleotide = alpha-ribazole 5'-phosphate + nicotinate + H(+)</text>
        <dbReference type="Rhea" id="RHEA:11196"/>
        <dbReference type="ChEBI" id="CHEBI:15378"/>
        <dbReference type="ChEBI" id="CHEBI:15890"/>
        <dbReference type="ChEBI" id="CHEBI:32544"/>
        <dbReference type="ChEBI" id="CHEBI:57502"/>
        <dbReference type="ChEBI" id="CHEBI:57918"/>
        <dbReference type="EC" id="2.4.2.21"/>
    </reaction>
</comment>
<dbReference type="EMBL" id="JACRSQ010000003">
    <property type="protein sequence ID" value="MBC8542538.1"/>
    <property type="molecule type" value="Genomic_DNA"/>
</dbReference>
<dbReference type="Gene3D" id="1.10.1610.10">
    <property type="match status" value="1"/>
</dbReference>
<evidence type="ECO:0000256" key="7">
    <source>
        <dbReference type="ARBA" id="ARBA00022676"/>
    </source>
</evidence>
<evidence type="ECO:0000256" key="6">
    <source>
        <dbReference type="ARBA" id="ARBA00022573"/>
    </source>
</evidence>
<evidence type="ECO:0000313" key="12">
    <source>
        <dbReference type="EMBL" id="MBC8542538.1"/>
    </source>
</evidence>
<organism evidence="12 13">
    <name type="scientific">Bianquea renquensis</name>
    <dbReference type="NCBI Taxonomy" id="2763661"/>
    <lineage>
        <taxon>Bacteria</taxon>
        <taxon>Bacillati</taxon>
        <taxon>Bacillota</taxon>
        <taxon>Clostridia</taxon>
        <taxon>Eubacteriales</taxon>
        <taxon>Bianqueaceae</taxon>
        <taxon>Bianquea</taxon>
    </lineage>
</organism>
<evidence type="ECO:0000313" key="13">
    <source>
        <dbReference type="Proteomes" id="UP000657006"/>
    </source>
</evidence>
<dbReference type="FunFam" id="3.40.50.10210:FF:000001">
    <property type="entry name" value="Nicotinate-nucleotide--dimethylbenzimidazole phosphoribosyltransferase"/>
    <property type="match status" value="1"/>
</dbReference>
<evidence type="ECO:0000256" key="9">
    <source>
        <dbReference type="ARBA" id="ARBA00030686"/>
    </source>
</evidence>
<dbReference type="InterPro" id="IPR003200">
    <property type="entry name" value="Nict_dMeBzImd_PRibTrfase"/>
</dbReference>
<dbReference type="InterPro" id="IPR017846">
    <property type="entry name" value="Nict_dMeBzImd_PRibTrfase_bact"/>
</dbReference>
<evidence type="ECO:0000256" key="1">
    <source>
        <dbReference type="ARBA" id="ARBA00002197"/>
    </source>
</evidence>
<dbReference type="PANTHER" id="PTHR43463:SF1">
    <property type="entry name" value="NICOTINATE-NUCLEOTIDE--DIMETHYLBENZIMIDAZOLE PHOSPHORIBOSYLTRANSFERASE"/>
    <property type="match status" value="1"/>
</dbReference>
<sequence length="357" mass="37982">MTFEKLIAGIQPIDEKKRQAAMERCDQLVKPLGSLGKLESIACRLAGIYGEVCPEIKGKAVIVMAADNGVLEEGVASAPKEITAMQTLNMVKGVTGVMVLAKQNGAQVRIVDIGVDAELQGEGLIQEKIRRGTGNIAKEPAMSREEAMAAIMVGVRQVEALKDEGVNLFGTGEMGIGNTTTSSAIVHACFPELPIASITGKGAGLTEEAFLHKQDVIRRAVEVNQVDGADPLDILAKVGGLDIAGMVGTYLGAAYYGLPVVIDGVISAAAALLASRFAPNAREYMFASHCSMEPAYQAIMERIGLEPTLYLDMRLGEGSGCPIMFSVMEFACAMQKNMETFAETAMQDDFLVDIRES</sequence>
<keyword evidence="7 11" id="KW-0328">Glycosyltransferase</keyword>
<dbReference type="HAMAP" id="MF_00230">
    <property type="entry name" value="CobT"/>
    <property type="match status" value="1"/>
</dbReference>
<keyword evidence="8 11" id="KW-0808">Transferase</keyword>
<evidence type="ECO:0000256" key="3">
    <source>
        <dbReference type="ARBA" id="ARBA00007110"/>
    </source>
</evidence>